<keyword evidence="2" id="KW-0964">Secreted</keyword>
<dbReference type="PANTHER" id="PTHR38340:SF1">
    <property type="entry name" value="S-LAYER PROTEIN"/>
    <property type="match status" value="1"/>
</dbReference>
<dbReference type="Proteomes" id="UP000783253">
    <property type="component" value="Unassembled WGS sequence"/>
</dbReference>
<evidence type="ECO:0000256" key="1">
    <source>
        <dbReference type="ARBA" id="ARBA00004613"/>
    </source>
</evidence>
<name>A0ABS7IXJ6_9SPHN</name>
<dbReference type="SUPFAM" id="SSF51120">
    <property type="entry name" value="beta-Roll"/>
    <property type="match status" value="3"/>
</dbReference>
<dbReference type="InterPro" id="IPR018511">
    <property type="entry name" value="Hemolysin-typ_Ca-bd_CS"/>
</dbReference>
<gene>
    <name evidence="3" type="ORF">K3152_08490</name>
</gene>
<reference evidence="3 4" key="1">
    <citation type="submission" date="2021-08" db="EMBL/GenBank/DDBJ databases">
        <title>Comparative Genomics Analysis of the Genus Qipengyuania Reveals Extensive Genetic Diversity and Metabolic Versatility, Including the Description of Fifteen Novel Species.</title>
        <authorList>
            <person name="Liu Y."/>
        </authorList>
    </citation>
    <scope>NUCLEOTIDE SEQUENCE [LARGE SCALE GENOMIC DNA]</scope>
    <source>
        <strain evidence="3 4">1NDH17</strain>
    </source>
</reference>
<organism evidence="3 4">
    <name type="scientific">Qipengyuania polymorpha</name>
    <dbReference type="NCBI Taxonomy" id="2867234"/>
    <lineage>
        <taxon>Bacteria</taxon>
        <taxon>Pseudomonadati</taxon>
        <taxon>Pseudomonadota</taxon>
        <taxon>Alphaproteobacteria</taxon>
        <taxon>Sphingomonadales</taxon>
        <taxon>Erythrobacteraceae</taxon>
        <taxon>Qipengyuania</taxon>
    </lineage>
</organism>
<dbReference type="Pfam" id="PF00353">
    <property type="entry name" value="HemolysinCabind"/>
    <property type="match status" value="4"/>
</dbReference>
<dbReference type="EMBL" id="JAIGNK010000002">
    <property type="protein sequence ID" value="MBX7458281.1"/>
    <property type="molecule type" value="Genomic_DNA"/>
</dbReference>
<dbReference type="InterPro" id="IPR011049">
    <property type="entry name" value="Serralysin-like_metalloprot_C"/>
</dbReference>
<dbReference type="PANTHER" id="PTHR38340">
    <property type="entry name" value="S-LAYER PROTEIN"/>
    <property type="match status" value="1"/>
</dbReference>
<keyword evidence="4" id="KW-1185">Reference proteome</keyword>
<comment type="caution">
    <text evidence="3">The sequence shown here is derived from an EMBL/GenBank/DDBJ whole genome shotgun (WGS) entry which is preliminary data.</text>
</comment>
<accession>A0ABS7IXJ6</accession>
<dbReference type="Gene3D" id="2.150.10.10">
    <property type="entry name" value="Serralysin-like metalloprotease, C-terminal"/>
    <property type="match status" value="4"/>
</dbReference>
<dbReference type="InterPro" id="IPR050557">
    <property type="entry name" value="RTX_toxin/Mannuronan_C5-epim"/>
</dbReference>
<dbReference type="PRINTS" id="PR00313">
    <property type="entry name" value="CABNDNGRPT"/>
</dbReference>
<dbReference type="InterPro" id="IPR001343">
    <property type="entry name" value="Hemolysn_Ca-bd"/>
</dbReference>
<dbReference type="PROSITE" id="PS00330">
    <property type="entry name" value="HEMOLYSIN_CALCIUM"/>
    <property type="match status" value="5"/>
</dbReference>
<sequence>MAKKETEAERRGGAQAETLTGTAGADDIRGFGGDDRLFGFSGDDLLDGGSGADLMVGGTGNDTYYVDAATTDWIVAEGPLDEIVEWTGGGIDTVITSAAATQLWWGVENGIATAAGAILAGNLLGNTLTLEQTGEAYGLRGADELVGSEGNDRLFGGNGTDILLGGAGNDVLDGGTGADVMTGGAGNDTYYEDVRDDAIIEASGEGTDTLVSTLYYARLVANVENLVMAGERGRIGIGNSLDNTMTGNELANTISGYAGDDVLLGLGGSDQLFGYSGDDIIEGGAGNDRIHGDEGRDILTGGEGRDIFYFSAPETGNDRATADIVTDFHRFEDKLALTLAPGVEARFIGSDAFTHSVGEVRFEVLDDGVLVEVDEDGDSSADFAIFLRDCDAQLTANDFIF</sequence>
<comment type="subcellular location">
    <subcellularLocation>
        <location evidence="1">Secreted</location>
    </subcellularLocation>
</comment>
<evidence type="ECO:0000313" key="4">
    <source>
        <dbReference type="Proteomes" id="UP000783253"/>
    </source>
</evidence>
<evidence type="ECO:0000256" key="2">
    <source>
        <dbReference type="ARBA" id="ARBA00022525"/>
    </source>
</evidence>
<proteinExistence type="predicted"/>
<evidence type="ECO:0000313" key="3">
    <source>
        <dbReference type="EMBL" id="MBX7458281.1"/>
    </source>
</evidence>
<dbReference type="RefSeq" id="WP_221573651.1">
    <property type="nucleotide sequence ID" value="NZ_JAIGNK010000002.1"/>
</dbReference>
<evidence type="ECO:0008006" key="5">
    <source>
        <dbReference type="Google" id="ProtNLM"/>
    </source>
</evidence>
<protein>
    <recommendedName>
        <fullName evidence="5">Calcium-binding protein</fullName>
    </recommendedName>
</protein>